<dbReference type="InterPro" id="IPR032533">
    <property type="entry name" value="DUF4954"/>
</dbReference>
<evidence type="ECO:0000259" key="1">
    <source>
        <dbReference type="Pfam" id="PF16314"/>
    </source>
</evidence>
<dbReference type="Gene3D" id="2.160.10.10">
    <property type="entry name" value="Hexapeptide repeat proteins"/>
    <property type="match status" value="1"/>
</dbReference>
<evidence type="ECO:0000313" key="3">
    <source>
        <dbReference type="Proteomes" id="UP000664859"/>
    </source>
</evidence>
<dbReference type="EMBL" id="JAFCMP010000536">
    <property type="protein sequence ID" value="KAG5176434.1"/>
    <property type="molecule type" value="Genomic_DNA"/>
</dbReference>
<dbReference type="SUPFAM" id="SSF51161">
    <property type="entry name" value="Trimeric LpxA-like enzymes"/>
    <property type="match status" value="1"/>
</dbReference>
<comment type="caution">
    <text evidence="2">The sequence shown here is derived from an EMBL/GenBank/DDBJ whole genome shotgun (WGS) entry which is preliminary data.</text>
</comment>
<organism evidence="2 3">
    <name type="scientific">Tribonema minus</name>
    <dbReference type="NCBI Taxonomy" id="303371"/>
    <lineage>
        <taxon>Eukaryota</taxon>
        <taxon>Sar</taxon>
        <taxon>Stramenopiles</taxon>
        <taxon>Ochrophyta</taxon>
        <taxon>PX clade</taxon>
        <taxon>Xanthophyceae</taxon>
        <taxon>Tribonematales</taxon>
        <taxon>Tribonemataceae</taxon>
        <taxon>Tribonema</taxon>
    </lineage>
</organism>
<keyword evidence="3" id="KW-1185">Reference proteome</keyword>
<evidence type="ECO:0000313" key="2">
    <source>
        <dbReference type="EMBL" id="KAG5176434.1"/>
    </source>
</evidence>
<reference evidence="2" key="1">
    <citation type="submission" date="2021-02" db="EMBL/GenBank/DDBJ databases">
        <title>First Annotated Genome of the Yellow-green Alga Tribonema minus.</title>
        <authorList>
            <person name="Mahan K.M."/>
        </authorList>
    </citation>
    <scope>NUCLEOTIDE SEQUENCE</scope>
    <source>
        <strain evidence="2">UTEX B ZZ1240</strain>
    </source>
</reference>
<gene>
    <name evidence="2" type="ORF">JKP88DRAFT_335083</name>
</gene>
<dbReference type="InterPro" id="IPR011004">
    <property type="entry name" value="Trimer_LpxA-like_sf"/>
</dbReference>
<feature type="domain" description="DUF4954" evidence="1">
    <location>
        <begin position="6"/>
        <end position="309"/>
    </location>
</feature>
<name>A0A835YSQ7_9STRA</name>
<protein>
    <recommendedName>
        <fullName evidence="1">DUF4954 domain-containing protein</fullName>
    </recommendedName>
</protein>
<dbReference type="Proteomes" id="UP000664859">
    <property type="component" value="Unassembled WGS sequence"/>
</dbReference>
<accession>A0A835YSQ7</accession>
<dbReference type="OrthoDB" id="118763at2759"/>
<dbReference type="Pfam" id="PF16314">
    <property type="entry name" value="DUF4954"/>
    <property type="match status" value="1"/>
</dbReference>
<proteinExistence type="predicted"/>
<sequence length="643" mass="67531">MLQQGRALSDSEIQQLERQGNWSTAWHLVRYAGSSNADGPIDFCSRIRNCSFVGPVLLHDFHSTVVLAETSELPSGVYNSSLSMVLVGPGALIKDCSLVSNAVLREGSALVRCSNVSCVSGTSYGNGISIPVGPETGGREVPCCATTCLPQAAYMAAGSGTAVLRAAYISHVSQQQTALSAAPDFTVLEAGAQAIGCNIVSAYLGPCARVESSQLDTVTVLSQAGRPVHIQGASVRQALLQPGAHVGGGATVACALIMEHARVDLHAKLTSTILAPHSHIGAGECHHSLVGAFVRLRRQSLLIAALWPLGRGHVCYGANVGSNHTARIPDQEMWAGEGVFIGLAVSIKYPFNTTEAPYSIIGAGTTCLPQRIALPFSLIAPPDTAAPPGAPLGFNHLHPAWVLTESLYSVARSAAQCRSSEALCQTPVGWDVFRRSTVQLMVHARHGGSAVPLDHVYVGEAQVAGLGKNVMTEAARRQGEAAYTLHIRCYALAALLRWLERNGRRSAPPPLPPPPTVLLHVARELAQPPPTGEAQLRAAFESAAGDEDAEWSFQRALLGYEFGAALESVQGVRGLLRELKAVAAAAAAAVAASKGRDDTEGEAVIPGYASAHISAQDDPIVVAAQRESEMIASRVDAMLVRLL</sequence>
<dbReference type="AlphaFoldDB" id="A0A835YSQ7"/>